<evidence type="ECO:0000313" key="2">
    <source>
        <dbReference type="EMBL" id="PJA47635.1"/>
    </source>
</evidence>
<evidence type="ECO:0000256" key="1">
    <source>
        <dbReference type="SAM" id="Phobius"/>
    </source>
</evidence>
<dbReference type="EMBL" id="PFWS01000008">
    <property type="protein sequence ID" value="PJA47635.1"/>
    <property type="molecule type" value="Genomic_DNA"/>
</dbReference>
<proteinExistence type="predicted"/>
<comment type="caution">
    <text evidence="2">The sequence shown here is derived from an EMBL/GenBank/DDBJ whole genome shotgun (WGS) entry which is preliminary data.</text>
</comment>
<dbReference type="Proteomes" id="UP000229749">
    <property type="component" value="Unassembled WGS sequence"/>
</dbReference>
<protein>
    <submittedName>
        <fullName evidence="2">Uncharacterized protein</fullName>
    </submittedName>
</protein>
<keyword evidence="1" id="KW-1133">Transmembrane helix</keyword>
<keyword evidence="1" id="KW-0472">Membrane</keyword>
<gene>
    <name evidence="2" type="ORF">CO172_00640</name>
</gene>
<keyword evidence="1" id="KW-0812">Transmembrane</keyword>
<reference evidence="3" key="1">
    <citation type="submission" date="2017-09" db="EMBL/GenBank/DDBJ databases">
        <title>Depth-based differentiation of microbial function through sediment-hosted aquifers and enrichment of novel symbionts in the deep terrestrial subsurface.</title>
        <authorList>
            <person name="Probst A.J."/>
            <person name="Ladd B."/>
            <person name="Jarett J.K."/>
            <person name="Geller-Mcgrath D.E."/>
            <person name="Sieber C.M.K."/>
            <person name="Emerson J.B."/>
            <person name="Anantharaman K."/>
            <person name="Thomas B.C."/>
            <person name="Malmstrom R."/>
            <person name="Stieglmeier M."/>
            <person name="Klingl A."/>
            <person name="Woyke T."/>
            <person name="Ryan C.M."/>
            <person name="Banfield J.F."/>
        </authorList>
    </citation>
    <scope>NUCLEOTIDE SEQUENCE [LARGE SCALE GENOMIC DNA]</scope>
</reference>
<feature type="transmembrane region" description="Helical" evidence="1">
    <location>
        <begin position="34"/>
        <end position="55"/>
    </location>
</feature>
<evidence type="ECO:0000313" key="3">
    <source>
        <dbReference type="Proteomes" id="UP000229749"/>
    </source>
</evidence>
<dbReference type="AlphaFoldDB" id="A0A2M7XI94"/>
<name>A0A2M7XI94_9BACT</name>
<sequence length="158" mass="17812">MPIESKMNPSFSRKPPLYGAQEEKALSKKKTARVFFLVVLIVIFAAAIISLLFILKNTALGSFQRQSEYQAVFLDNGQVYFGKLTGPKSDIYRLSDVYYVQQGAANLNEKSDFTILKLGNEVHGPLDSMDILAQHILFIEDMKSDSKVLQAILQYKNE</sequence>
<accession>A0A2M7XI94</accession>
<organism evidence="2 3">
    <name type="scientific">Candidatus Uhrbacteria bacterium CG_4_9_14_3_um_filter_36_7</name>
    <dbReference type="NCBI Taxonomy" id="1975033"/>
    <lineage>
        <taxon>Bacteria</taxon>
        <taxon>Candidatus Uhriibacteriota</taxon>
    </lineage>
</organism>